<reference evidence="1 2" key="1">
    <citation type="submission" date="2024-01" db="EMBL/GenBank/DDBJ databases">
        <title>The genome of the rayed Mediterranean limpet Patella caerulea (Linnaeus, 1758).</title>
        <authorList>
            <person name="Anh-Thu Weber A."/>
            <person name="Halstead-Nussloch G."/>
        </authorList>
    </citation>
    <scope>NUCLEOTIDE SEQUENCE [LARGE SCALE GENOMIC DNA]</scope>
    <source>
        <strain evidence="1">AATW-2023a</strain>
        <tissue evidence="1">Whole specimen</tissue>
    </source>
</reference>
<dbReference type="EMBL" id="JAZGQO010000021">
    <property type="protein sequence ID" value="KAK6166335.1"/>
    <property type="molecule type" value="Genomic_DNA"/>
</dbReference>
<dbReference type="Proteomes" id="UP001347796">
    <property type="component" value="Unassembled WGS sequence"/>
</dbReference>
<accession>A0AAN8IVP3</accession>
<gene>
    <name evidence="1" type="ORF">SNE40_023056</name>
</gene>
<sequence>MASPSSSNENKSGWKSFVDAADEFTNDTRKLYKFIKRRVSSKKKKRETEVKAIHIVPDSEEELKWACRSATSARSCTSTGTGSSVESRDEDGIETVHDMADEYNVFHGC</sequence>
<protein>
    <submittedName>
        <fullName evidence="1">Uncharacterized protein</fullName>
    </submittedName>
</protein>
<dbReference type="AlphaFoldDB" id="A0AAN8IVP3"/>
<comment type="caution">
    <text evidence="1">The sequence shown here is derived from an EMBL/GenBank/DDBJ whole genome shotgun (WGS) entry which is preliminary data.</text>
</comment>
<evidence type="ECO:0000313" key="2">
    <source>
        <dbReference type="Proteomes" id="UP001347796"/>
    </source>
</evidence>
<proteinExistence type="predicted"/>
<keyword evidence="2" id="KW-1185">Reference proteome</keyword>
<organism evidence="1 2">
    <name type="scientific">Patella caerulea</name>
    <name type="common">Rayed Mediterranean limpet</name>
    <dbReference type="NCBI Taxonomy" id="87958"/>
    <lineage>
        <taxon>Eukaryota</taxon>
        <taxon>Metazoa</taxon>
        <taxon>Spiralia</taxon>
        <taxon>Lophotrochozoa</taxon>
        <taxon>Mollusca</taxon>
        <taxon>Gastropoda</taxon>
        <taxon>Patellogastropoda</taxon>
        <taxon>Patelloidea</taxon>
        <taxon>Patellidae</taxon>
        <taxon>Patella</taxon>
    </lineage>
</organism>
<name>A0AAN8IVP3_PATCE</name>
<evidence type="ECO:0000313" key="1">
    <source>
        <dbReference type="EMBL" id="KAK6166335.1"/>
    </source>
</evidence>